<feature type="transmembrane region" description="Helical" evidence="1">
    <location>
        <begin position="182"/>
        <end position="213"/>
    </location>
</feature>
<reference evidence="2 3" key="1">
    <citation type="submission" date="2024-08" db="EMBL/GenBank/DDBJ databases">
        <authorList>
            <person name="Cucini C."/>
            <person name="Frati F."/>
        </authorList>
    </citation>
    <scope>NUCLEOTIDE SEQUENCE [LARGE SCALE GENOMIC DNA]</scope>
</reference>
<proteinExistence type="predicted"/>
<name>A0ABP1QV31_9HEXA</name>
<comment type="caution">
    <text evidence="2">The sequence shown here is derived from an EMBL/GenBank/DDBJ whole genome shotgun (WGS) entry which is preliminary data.</text>
</comment>
<keyword evidence="3" id="KW-1185">Reference proteome</keyword>
<evidence type="ECO:0008006" key="4">
    <source>
        <dbReference type="Google" id="ProtNLM"/>
    </source>
</evidence>
<sequence length="445" mass="51736">MGFGEAFINVQLVYQRIFDMPWYYDIQKERLIPNTKLKKRWKMPIWKSIKIGLVVTLIALCYHCTRIFLNYKYANAFNPEEICIYFTSIGMLIQAYVTMYTLEDDPQEFCHIESQIFNLGGIKYKGWPSSRRLPNLMELVGYGMALVFCNFTFVSAFYPLLRPYDPINMELNGILPEVPRRLLAAVLYGTLVFFAANTCASFLLAVLTVVHVFELETLANLKLSLGESHRETVHPLERIIHNILKVLFLQLEKVFQKRKIAVVPDSLERKQQNLQEIITINHGSDVNASVMESNSRISINEIFKIRRKRHIHLRLLMETSNRTVEIFVPTMAIVGMLFCVIFNYTLVKMYDREEFRLFIVLGVCLLICINMLTLFLCHHASSPLVYTNETIMFWKGRLTGRVERRQVMCMRPLGFTLGKFFYAKRDTALEINDIITNATISLLLS</sequence>
<keyword evidence="1" id="KW-0812">Transmembrane</keyword>
<organism evidence="2 3">
    <name type="scientific">Orchesella dallaii</name>
    <dbReference type="NCBI Taxonomy" id="48710"/>
    <lineage>
        <taxon>Eukaryota</taxon>
        <taxon>Metazoa</taxon>
        <taxon>Ecdysozoa</taxon>
        <taxon>Arthropoda</taxon>
        <taxon>Hexapoda</taxon>
        <taxon>Collembola</taxon>
        <taxon>Entomobryomorpha</taxon>
        <taxon>Entomobryoidea</taxon>
        <taxon>Orchesellidae</taxon>
        <taxon>Orchesellinae</taxon>
        <taxon>Orchesella</taxon>
    </lineage>
</organism>
<evidence type="ECO:0000313" key="2">
    <source>
        <dbReference type="EMBL" id="CAL8112124.1"/>
    </source>
</evidence>
<feature type="transmembrane region" description="Helical" evidence="1">
    <location>
        <begin position="48"/>
        <end position="69"/>
    </location>
</feature>
<feature type="transmembrane region" description="Helical" evidence="1">
    <location>
        <begin position="326"/>
        <end position="345"/>
    </location>
</feature>
<keyword evidence="1" id="KW-1133">Transmembrane helix</keyword>
<feature type="transmembrane region" description="Helical" evidence="1">
    <location>
        <begin position="139"/>
        <end position="161"/>
    </location>
</feature>
<dbReference type="EMBL" id="CAXLJM020000048">
    <property type="protein sequence ID" value="CAL8112124.1"/>
    <property type="molecule type" value="Genomic_DNA"/>
</dbReference>
<gene>
    <name evidence="2" type="ORF">ODALV1_LOCUS15496</name>
</gene>
<dbReference type="Proteomes" id="UP001642540">
    <property type="component" value="Unassembled WGS sequence"/>
</dbReference>
<evidence type="ECO:0000313" key="3">
    <source>
        <dbReference type="Proteomes" id="UP001642540"/>
    </source>
</evidence>
<feature type="transmembrane region" description="Helical" evidence="1">
    <location>
        <begin position="357"/>
        <end position="376"/>
    </location>
</feature>
<keyword evidence="1" id="KW-0472">Membrane</keyword>
<evidence type="ECO:0000256" key="1">
    <source>
        <dbReference type="SAM" id="Phobius"/>
    </source>
</evidence>
<protein>
    <recommendedName>
        <fullName evidence="4">Odorant receptor</fullName>
    </recommendedName>
</protein>
<accession>A0ABP1QV31</accession>